<sequence>MQVHDQPLHARSWASPLHGACKMFPTIACTDPGTIGPARTIELEIGNAVEIDLGLADIITGDGDVPGEDKTGLQTYESSLSERQPELVLGALVDDSADLACTARDKVWGQLGDHWWELDTSISRGKGTLGDFI</sequence>
<comment type="caution">
    <text evidence="1">The sequence shown here is derived from an EMBL/GenBank/DDBJ whole genome shotgun (WGS) entry which is preliminary data.</text>
</comment>
<protein>
    <submittedName>
        <fullName evidence="1">Uncharacterized protein</fullName>
    </submittedName>
</protein>
<gene>
    <name evidence="1" type="ORF">Syun_007341</name>
</gene>
<evidence type="ECO:0000313" key="1">
    <source>
        <dbReference type="EMBL" id="KAK9161000.1"/>
    </source>
</evidence>
<reference evidence="1 2" key="1">
    <citation type="submission" date="2024-01" db="EMBL/GenBank/DDBJ databases">
        <title>Genome assemblies of Stephania.</title>
        <authorList>
            <person name="Yang L."/>
        </authorList>
    </citation>
    <scope>NUCLEOTIDE SEQUENCE [LARGE SCALE GENOMIC DNA]</scope>
    <source>
        <strain evidence="1">YNDBR</strain>
        <tissue evidence="1">Leaf</tissue>
    </source>
</reference>
<dbReference type="EMBL" id="JBBNAF010000003">
    <property type="protein sequence ID" value="KAK9161000.1"/>
    <property type="molecule type" value="Genomic_DNA"/>
</dbReference>
<keyword evidence="2" id="KW-1185">Reference proteome</keyword>
<dbReference type="Proteomes" id="UP001420932">
    <property type="component" value="Unassembled WGS sequence"/>
</dbReference>
<dbReference type="AlphaFoldDB" id="A0AAP0KZC3"/>
<evidence type="ECO:0000313" key="2">
    <source>
        <dbReference type="Proteomes" id="UP001420932"/>
    </source>
</evidence>
<proteinExistence type="predicted"/>
<name>A0AAP0KZC3_9MAGN</name>
<accession>A0AAP0KZC3</accession>
<organism evidence="1 2">
    <name type="scientific">Stephania yunnanensis</name>
    <dbReference type="NCBI Taxonomy" id="152371"/>
    <lineage>
        <taxon>Eukaryota</taxon>
        <taxon>Viridiplantae</taxon>
        <taxon>Streptophyta</taxon>
        <taxon>Embryophyta</taxon>
        <taxon>Tracheophyta</taxon>
        <taxon>Spermatophyta</taxon>
        <taxon>Magnoliopsida</taxon>
        <taxon>Ranunculales</taxon>
        <taxon>Menispermaceae</taxon>
        <taxon>Menispermoideae</taxon>
        <taxon>Cissampelideae</taxon>
        <taxon>Stephania</taxon>
    </lineage>
</organism>